<evidence type="ECO:0000256" key="2">
    <source>
        <dbReference type="ARBA" id="ARBA00022723"/>
    </source>
</evidence>
<dbReference type="InterPro" id="IPR012337">
    <property type="entry name" value="RNaseH-like_sf"/>
</dbReference>
<dbReference type="InterPro" id="IPR036397">
    <property type="entry name" value="RNaseH_sf"/>
</dbReference>
<dbReference type="InterPro" id="IPR054722">
    <property type="entry name" value="PolX-like_BBD"/>
</dbReference>
<dbReference type="Pfam" id="PF00665">
    <property type="entry name" value="rve"/>
    <property type="match status" value="1"/>
</dbReference>
<feature type="region of interest" description="Disordered" evidence="5">
    <location>
        <begin position="10"/>
        <end position="32"/>
    </location>
</feature>
<dbReference type="SUPFAM" id="SSF56672">
    <property type="entry name" value="DNA/RNA polymerases"/>
    <property type="match status" value="1"/>
</dbReference>
<dbReference type="Pfam" id="PF22936">
    <property type="entry name" value="Pol_BBD"/>
    <property type="match status" value="1"/>
</dbReference>
<dbReference type="InterPro" id="IPR043502">
    <property type="entry name" value="DNA/RNA_pol_sf"/>
</dbReference>
<accession>A0A9R1XJQ5</accession>
<dbReference type="Pfam" id="PF07727">
    <property type="entry name" value="RVT_2"/>
    <property type="match status" value="1"/>
</dbReference>
<feature type="compositionally biased region" description="Polar residues" evidence="5">
    <location>
        <begin position="538"/>
        <end position="547"/>
    </location>
</feature>
<dbReference type="GO" id="GO:0006508">
    <property type="term" value="P:proteolysis"/>
    <property type="evidence" value="ECO:0007669"/>
    <property type="project" value="UniProtKB-KW"/>
</dbReference>
<dbReference type="SUPFAM" id="SSF53098">
    <property type="entry name" value="Ribonuclease H-like"/>
    <property type="match status" value="1"/>
</dbReference>
<dbReference type="PROSITE" id="PS50994">
    <property type="entry name" value="INTEGRASE"/>
    <property type="match status" value="1"/>
</dbReference>
<feature type="region of interest" description="Disordered" evidence="5">
    <location>
        <begin position="536"/>
        <end position="600"/>
    </location>
</feature>
<evidence type="ECO:0000313" key="7">
    <source>
        <dbReference type="EMBL" id="KAJ0215676.1"/>
    </source>
</evidence>
<dbReference type="InterPro" id="IPR025724">
    <property type="entry name" value="GAG-pre-integrase_dom"/>
</dbReference>
<evidence type="ECO:0000256" key="1">
    <source>
        <dbReference type="ARBA" id="ARBA00022670"/>
    </source>
</evidence>
<keyword evidence="4" id="KW-0378">Hydrolase</keyword>
<dbReference type="Pfam" id="PF25597">
    <property type="entry name" value="SH3_retrovirus"/>
    <property type="match status" value="1"/>
</dbReference>
<evidence type="ECO:0000256" key="3">
    <source>
        <dbReference type="ARBA" id="ARBA00022750"/>
    </source>
</evidence>
<dbReference type="PANTHER" id="PTHR42648:SF29">
    <property type="entry name" value="RNA-DIRECTED DNA POLYMERASE"/>
    <property type="match status" value="1"/>
</dbReference>
<feature type="compositionally biased region" description="Polar residues" evidence="5">
    <location>
        <begin position="572"/>
        <end position="586"/>
    </location>
</feature>
<dbReference type="InterPro" id="IPR001584">
    <property type="entry name" value="Integrase_cat-core"/>
</dbReference>
<feature type="compositionally biased region" description="Polar residues" evidence="5">
    <location>
        <begin position="16"/>
        <end position="28"/>
    </location>
</feature>
<dbReference type="EMBL" id="NBSK02000003">
    <property type="protein sequence ID" value="KAJ0215676.1"/>
    <property type="molecule type" value="Genomic_DNA"/>
</dbReference>
<keyword evidence="3" id="KW-0064">Aspartyl protease</keyword>
<feature type="domain" description="Integrase catalytic" evidence="6">
    <location>
        <begin position="292"/>
        <end position="469"/>
    </location>
</feature>
<evidence type="ECO:0000313" key="8">
    <source>
        <dbReference type="Proteomes" id="UP000235145"/>
    </source>
</evidence>
<feature type="compositionally biased region" description="Low complexity" evidence="5">
    <location>
        <begin position="587"/>
        <end position="600"/>
    </location>
</feature>
<sequence length="1032" mass="117339">MEAAAFKAFVPKRENLSSNQQKAKTHSMTPKREEEAQHCTFCDRDGHNRDGCFKLVGYPEWWPGKTKSDKGKPKASCVEGGSSPVPGLTVDQYNAFLKHFEDGVTTGDEGIKRVANMTGNDYDEDDWVVDTGATKHTTYRADILVNKRKSFYEPPVIIPNGDAIPVEGRGDCTLPGGIKIKGILHVPKFKCNLLSVSRLTKKLQCVIIFFPDFCVMQDLCTRTLIGASECKRGLYRIRLSEKGRKVMSVTIGRWHKRLGHTSQEKLAKVDFLKGVSFNIRDTFCDSCSKAKHTRSPFLLSDIKTKGCFELLHCDVWGKYRFPSFSGANYFLTVVDDFSRTVWVFLIKHKSDASTCLVNFCKMIENQFSKTVKRIRCDNGGEFTSNLMIDFYAKQGILLETTCPHTPQQNGVIERKHRHLLDTARALRFEANLPKMFWGECVLTAAYIINRLPSKTLDHKTPYELLYNQKPEYDHIMVFGCLTYFWSIETKGDKFEVRGRPGVFLGYRHGKKGSKIFDIENKKIVVSRDVKFHEDNFPFSGSPQTQIDQDIFSPIPNQSVESPYHEAHDTLHKTTNSEANSSPQDFDNNNGNEPQENNNENGETTNIILAAITTNDEPKHFKQAIQDPKWIEAMKKEIQALEQNDTWTLETLPKGKRAIDKKWVYKIKYKPNGDVERYKARLVAKGFAQIEGENFHDTFAPVAKLVTVRTLLVVATKNNWLIHQLDVNNAFLHDDLHEEVYMKIPQGFSKENETRVCRLRKSLYGLKQASRNWYQKFTTALLGLGFCSSKSDHSLFIYRKDGIFIASLIYVDNVIIMGNDSKKIQEIKQSLHDQFSIKDLSELKYFIGIEVAKTLSGLVLSQRKYTLDILEDCGMEGCRPSSFPIEQNIKLAMDDKDPKVDTTHYRRLIGRLLYLQATRPDIAYSVNILSQFVSDPRKNHMDALFRILRYLKATPGQGILLPKEGGVNLVAYSDSDWLGCPLTPHSRTGYLLLLGGAPISWKRSSPLFHAFPLRPNIGPWLPPLANLFGCDGS</sequence>
<dbReference type="GO" id="GO:0015074">
    <property type="term" value="P:DNA integration"/>
    <property type="evidence" value="ECO:0007669"/>
    <property type="project" value="InterPro"/>
</dbReference>
<feature type="compositionally biased region" description="Basic and acidic residues" evidence="5">
    <location>
        <begin position="562"/>
        <end position="571"/>
    </location>
</feature>
<keyword evidence="2" id="KW-0479">Metal-binding</keyword>
<protein>
    <recommendedName>
        <fullName evidence="6">Integrase catalytic domain-containing protein</fullName>
    </recommendedName>
</protein>
<evidence type="ECO:0000256" key="5">
    <source>
        <dbReference type="SAM" id="MobiDB-lite"/>
    </source>
</evidence>
<evidence type="ECO:0000259" key="6">
    <source>
        <dbReference type="PROSITE" id="PS50994"/>
    </source>
</evidence>
<dbReference type="GO" id="GO:0004190">
    <property type="term" value="F:aspartic-type endopeptidase activity"/>
    <property type="evidence" value="ECO:0007669"/>
    <property type="project" value="UniProtKB-KW"/>
</dbReference>
<dbReference type="PANTHER" id="PTHR42648">
    <property type="entry name" value="TRANSPOSASE, PUTATIVE-RELATED"/>
    <property type="match status" value="1"/>
</dbReference>
<dbReference type="Proteomes" id="UP000235145">
    <property type="component" value="Unassembled WGS sequence"/>
</dbReference>
<dbReference type="InterPro" id="IPR057670">
    <property type="entry name" value="SH3_retrovirus"/>
</dbReference>
<dbReference type="Pfam" id="PF13976">
    <property type="entry name" value="gag_pre-integrs"/>
    <property type="match status" value="1"/>
</dbReference>
<keyword evidence="1" id="KW-0645">Protease</keyword>
<dbReference type="InterPro" id="IPR013103">
    <property type="entry name" value="RVT_2"/>
</dbReference>
<dbReference type="InterPro" id="IPR039537">
    <property type="entry name" value="Retrotran_Ty1/copia-like"/>
</dbReference>
<name>A0A9R1XJQ5_LACSA</name>
<dbReference type="GO" id="GO:0046872">
    <property type="term" value="F:metal ion binding"/>
    <property type="evidence" value="ECO:0007669"/>
    <property type="project" value="UniProtKB-KW"/>
</dbReference>
<keyword evidence="8" id="KW-1185">Reference proteome</keyword>
<dbReference type="AlphaFoldDB" id="A0A9R1XJQ5"/>
<gene>
    <name evidence="7" type="ORF">LSAT_V11C300142910</name>
</gene>
<organism evidence="7 8">
    <name type="scientific">Lactuca sativa</name>
    <name type="common">Garden lettuce</name>
    <dbReference type="NCBI Taxonomy" id="4236"/>
    <lineage>
        <taxon>Eukaryota</taxon>
        <taxon>Viridiplantae</taxon>
        <taxon>Streptophyta</taxon>
        <taxon>Embryophyta</taxon>
        <taxon>Tracheophyta</taxon>
        <taxon>Spermatophyta</taxon>
        <taxon>Magnoliopsida</taxon>
        <taxon>eudicotyledons</taxon>
        <taxon>Gunneridae</taxon>
        <taxon>Pentapetalae</taxon>
        <taxon>asterids</taxon>
        <taxon>campanulids</taxon>
        <taxon>Asterales</taxon>
        <taxon>Asteraceae</taxon>
        <taxon>Cichorioideae</taxon>
        <taxon>Cichorieae</taxon>
        <taxon>Lactucinae</taxon>
        <taxon>Lactuca</taxon>
    </lineage>
</organism>
<dbReference type="Gene3D" id="3.30.420.10">
    <property type="entry name" value="Ribonuclease H-like superfamily/Ribonuclease H"/>
    <property type="match status" value="1"/>
</dbReference>
<dbReference type="GO" id="GO:0003676">
    <property type="term" value="F:nucleic acid binding"/>
    <property type="evidence" value="ECO:0007669"/>
    <property type="project" value="InterPro"/>
</dbReference>
<comment type="caution">
    <text evidence="7">The sequence shown here is derived from an EMBL/GenBank/DDBJ whole genome shotgun (WGS) entry which is preliminary data.</text>
</comment>
<proteinExistence type="predicted"/>
<evidence type="ECO:0000256" key="4">
    <source>
        <dbReference type="ARBA" id="ARBA00022801"/>
    </source>
</evidence>
<reference evidence="7 8" key="1">
    <citation type="journal article" date="2017" name="Nat. Commun.">
        <title>Genome assembly with in vitro proximity ligation data and whole-genome triplication in lettuce.</title>
        <authorList>
            <person name="Reyes-Chin-Wo S."/>
            <person name="Wang Z."/>
            <person name="Yang X."/>
            <person name="Kozik A."/>
            <person name="Arikit S."/>
            <person name="Song C."/>
            <person name="Xia L."/>
            <person name="Froenicke L."/>
            <person name="Lavelle D.O."/>
            <person name="Truco M.J."/>
            <person name="Xia R."/>
            <person name="Zhu S."/>
            <person name="Xu C."/>
            <person name="Xu H."/>
            <person name="Xu X."/>
            <person name="Cox K."/>
            <person name="Korf I."/>
            <person name="Meyers B.C."/>
            <person name="Michelmore R.W."/>
        </authorList>
    </citation>
    <scope>NUCLEOTIDE SEQUENCE [LARGE SCALE GENOMIC DNA]</scope>
    <source>
        <strain evidence="8">cv. Salinas</strain>
        <tissue evidence="7">Seedlings</tissue>
    </source>
</reference>